<proteinExistence type="predicted"/>
<dbReference type="GO" id="GO:0034194">
    <property type="term" value="P:D-galactonate catabolic process"/>
    <property type="evidence" value="ECO:0007669"/>
    <property type="project" value="InterPro"/>
</dbReference>
<evidence type="ECO:0000313" key="1">
    <source>
        <dbReference type="EMBL" id="ELR63191.1"/>
    </source>
</evidence>
<sequence>MSTDGSVLDKISASQGLLAVTSGEFPTVLHQLLAPWHHCGDSLPLLLGGMVGSQQGWREAPYVSVPASVASLSEKLVLVELGNGQSGWIVPGFSAINQAGLPDVMRGEELQLLGLAALAPTPRLRAILPGTHSKHAVLCGDVVQSFNTFMTGELFSLLKHHSILGRQLPVQQPCQTSFLKGVDASLEGGLSQVLFSVRTLRLFEQIPIQAVESYLSGLLIGSELAALKGAGTPLFVVGDEGLCQWYLLAMEWLGVHAEFISGDRCFLVGMTQIYQQLKESRHVS</sequence>
<dbReference type="Gene3D" id="3.30.420.310">
    <property type="entry name" value="2-keto-3-deoxy-galactonokinase, C-terminal domain"/>
    <property type="match status" value="1"/>
</dbReference>
<gene>
    <name evidence="1" type="ORF">C942_04026</name>
</gene>
<dbReference type="GO" id="GO:0008671">
    <property type="term" value="F:2-dehydro-3-deoxygalactonokinase activity"/>
    <property type="evidence" value="ECO:0007669"/>
    <property type="project" value="InterPro"/>
</dbReference>
<keyword evidence="1" id="KW-0418">Kinase</keyword>
<dbReference type="InterPro" id="IPR042257">
    <property type="entry name" value="DGOK_C"/>
</dbReference>
<comment type="caution">
    <text evidence="1">The sequence shown here is derived from an EMBL/GenBank/DDBJ whole genome shotgun (WGS) entry which is preliminary data.</text>
</comment>
<name>L8J362_9GAMM</name>
<dbReference type="Gene3D" id="3.30.420.300">
    <property type="entry name" value="2-keto-3-deoxy-galactonokinase, substrate binding domain"/>
    <property type="match status" value="1"/>
</dbReference>
<dbReference type="EMBL" id="AMZO01000049">
    <property type="protein sequence ID" value="ELR63191.1"/>
    <property type="molecule type" value="Genomic_DNA"/>
</dbReference>
<dbReference type="Pfam" id="PF05035">
    <property type="entry name" value="DGOK"/>
    <property type="match status" value="1"/>
</dbReference>
<keyword evidence="1" id="KW-0808">Transferase</keyword>
<reference evidence="1 2" key="1">
    <citation type="submission" date="2012-12" db="EMBL/GenBank/DDBJ databases">
        <title>Genome Assembly of Photobacterium sp. AK15.</title>
        <authorList>
            <person name="Khatri I."/>
            <person name="Vaidya B."/>
            <person name="Srinivas T.N.R."/>
            <person name="Subramanian S."/>
            <person name="Pinnaka A."/>
        </authorList>
    </citation>
    <scope>NUCLEOTIDE SEQUENCE [LARGE SCALE GENOMIC DNA]</scope>
    <source>
        <strain evidence="1 2">AK15</strain>
    </source>
</reference>
<dbReference type="AlphaFoldDB" id="L8J362"/>
<organism evidence="1 2">
    <name type="scientific">Photobacterium marinum</name>
    <dbReference type="NCBI Taxonomy" id="1056511"/>
    <lineage>
        <taxon>Bacteria</taxon>
        <taxon>Pseudomonadati</taxon>
        <taxon>Pseudomonadota</taxon>
        <taxon>Gammaproteobacteria</taxon>
        <taxon>Vibrionales</taxon>
        <taxon>Vibrionaceae</taxon>
        <taxon>Photobacterium</taxon>
    </lineage>
</organism>
<keyword evidence="2" id="KW-1185">Reference proteome</keyword>
<dbReference type="InterPro" id="IPR007729">
    <property type="entry name" value="DGOK"/>
</dbReference>
<dbReference type="Proteomes" id="UP000011134">
    <property type="component" value="Unassembled WGS sequence"/>
</dbReference>
<dbReference type="InterPro" id="IPR042258">
    <property type="entry name" value="DGOK_N"/>
</dbReference>
<evidence type="ECO:0000313" key="2">
    <source>
        <dbReference type="Proteomes" id="UP000011134"/>
    </source>
</evidence>
<dbReference type="PATRIC" id="fig|1056511.3.peg.4839"/>
<accession>L8J362</accession>
<protein>
    <submittedName>
        <fullName evidence="1">2-dehydro-3-deoxygalactonokinase</fullName>
    </submittedName>
</protein>